<organism evidence="7 8">
    <name type="scientific">Ambrosiozyma monospora</name>
    <name type="common">Yeast</name>
    <name type="synonym">Endomycopsis monosporus</name>
    <dbReference type="NCBI Taxonomy" id="43982"/>
    <lineage>
        <taxon>Eukaryota</taxon>
        <taxon>Fungi</taxon>
        <taxon>Dikarya</taxon>
        <taxon>Ascomycota</taxon>
        <taxon>Saccharomycotina</taxon>
        <taxon>Pichiomycetes</taxon>
        <taxon>Pichiales</taxon>
        <taxon>Pichiaceae</taxon>
        <taxon>Ambrosiozyma</taxon>
    </lineage>
</organism>
<accession>A0A9W6YXA0</accession>
<dbReference type="InterPro" id="IPR010482">
    <property type="entry name" value="TECPR1-like_DysF"/>
</dbReference>
<evidence type="ECO:0000256" key="3">
    <source>
        <dbReference type="ARBA" id="ARBA00022989"/>
    </source>
</evidence>
<dbReference type="OrthoDB" id="5586090at2759"/>
<dbReference type="InterPro" id="IPR052646">
    <property type="entry name" value="Peroxisomal_PEX28-32"/>
</dbReference>
<keyword evidence="4 5" id="KW-0472">Membrane</keyword>
<evidence type="ECO:0000256" key="2">
    <source>
        <dbReference type="ARBA" id="ARBA00022692"/>
    </source>
</evidence>
<dbReference type="EMBL" id="BSXU01001065">
    <property type="protein sequence ID" value="GMG23360.1"/>
    <property type="molecule type" value="Genomic_DNA"/>
</dbReference>
<feature type="transmembrane region" description="Helical" evidence="5">
    <location>
        <begin position="68"/>
        <end position="85"/>
    </location>
</feature>
<feature type="transmembrane region" description="Helical" evidence="5">
    <location>
        <begin position="190"/>
        <end position="213"/>
    </location>
</feature>
<sequence length="383" mass="44883">MLKSLSGRTKSGKAEFVYDSYGFSKHRKMIAKNKLHTKITTPMTLCAPLVVILDRILSFLTWTNENQYHNFLFVAIYITVVSSWNGPTRFFVIPMLSAISFCCFYWFIHTIYLDSNCQNKQKSADNKETDLPLEEIFDRFDNMTTRFAFFVSRFPKLGEEDLQKLIRSMFIGSPVYFFILKYTFNTRLFLLVGGVLLLTWNSTWMIATVHLIWRSRYVRIAAMFITGLEFSLVDMLIDPQNPNSPSSSLYTIVPIRKVEGQIEYKVTFQVLENQRKFYLLGWKSPFDRSHYTTLDFEFCCADINDFPFPNLVPVNSQSKSDWEWLDSEWKICEDEASGKDGWTYYNNKWHNGSNEDSALTYTRSRKLTRTARVFITDDAYSEL</sequence>
<evidence type="ECO:0000313" key="8">
    <source>
        <dbReference type="Proteomes" id="UP001165063"/>
    </source>
</evidence>
<dbReference type="GO" id="GO:0007031">
    <property type="term" value="P:peroxisome organization"/>
    <property type="evidence" value="ECO:0007669"/>
    <property type="project" value="TreeGrafter"/>
</dbReference>
<dbReference type="InterPro" id="IPR006614">
    <property type="entry name" value="Peroxin/Ferlin"/>
</dbReference>
<comment type="caution">
    <text evidence="7">The sequence shown here is derived from an EMBL/GenBank/DDBJ whole genome shotgun (WGS) entry which is preliminary data.</text>
</comment>
<dbReference type="PANTHER" id="PTHR31679:SF2">
    <property type="entry name" value="PEROXISOMAL MEMBRANE PROTEIN PEX30-RELATED"/>
    <property type="match status" value="1"/>
</dbReference>
<reference evidence="7" key="1">
    <citation type="submission" date="2023-04" db="EMBL/GenBank/DDBJ databases">
        <title>Ambrosiozyma monospora NBRC 1965.</title>
        <authorList>
            <person name="Ichikawa N."/>
            <person name="Sato H."/>
            <person name="Tonouchi N."/>
        </authorList>
    </citation>
    <scope>NUCLEOTIDE SEQUENCE</scope>
    <source>
        <strain evidence="7">NBRC 1965</strain>
    </source>
</reference>
<gene>
    <name evidence="7" type="ORF">Amon01_000277800</name>
</gene>
<evidence type="ECO:0000259" key="6">
    <source>
        <dbReference type="SMART" id="SM00694"/>
    </source>
</evidence>
<evidence type="ECO:0000256" key="4">
    <source>
        <dbReference type="ARBA" id="ARBA00023136"/>
    </source>
</evidence>
<feature type="transmembrane region" description="Helical" evidence="5">
    <location>
        <begin position="165"/>
        <end position="184"/>
    </location>
</feature>
<dbReference type="SMART" id="SM00694">
    <property type="entry name" value="DysFC"/>
    <property type="match status" value="1"/>
</dbReference>
<protein>
    <submittedName>
        <fullName evidence="7">Unnamed protein product</fullName>
    </submittedName>
</protein>
<keyword evidence="2 5" id="KW-0812">Transmembrane</keyword>
<dbReference type="Pfam" id="PF06398">
    <property type="entry name" value="Pex24p"/>
    <property type="match status" value="1"/>
</dbReference>
<dbReference type="GO" id="GO:0012505">
    <property type="term" value="C:endomembrane system"/>
    <property type="evidence" value="ECO:0007669"/>
    <property type="project" value="UniProtKB-SubCell"/>
</dbReference>
<feature type="transmembrane region" description="Helical" evidence="5">
    <location>
        <begin position="91"/>
        <end position="113"/>
    </location>
</feature>
<comment type="subcellular location">
    <subcellularLocation>
        <location evidence="1">Endomembrane system</location>
        <topology evidence="1">Multi-pass membrane protein</topology>
    </subcellularLocation>
</comment>
<keyword evidence="8" id="KW-1185">Reference proteome</keyword>
<name>A0A9W6YXA0_AMBMO</name>
<evidence type="ECO:0000256" key="5">
    <source>
        <dbReference type="SAM" id="Phobius"/>
    </source>
</evidence>
<keyword evidence="3 5" id="KW-1133">Transmembrane helix</keyword>
<dbReference type="GO" id="GO:0005778">
    <property type="term" value="C:peroxisomal membrane"/>
    <property type="evidence" value="ECO:0007669"/>
    <property type="project" value="UniProtKB-ARBA"/>
</dbReference>
<feature type="domain" description="Peroxin/Ferlin" evidence="6">
    <location>
        <begin position="341"/>
        <end position="374"/>
    </location>
</feature>
<proteinExistence type="predicted"/>
<dbReference type="AlphaFoldDB" id="A0A9W6YXA0"/>
<evidence type="ECO:0000256" key="1">
    <source>
        <dbReference type="ARBA" id="ARBA00004127"/>
    </source>
</evidence>
<evidence type="ECO:0000313" key="7">
    <source>
        <dbReference type="EMBL" id="GMG23360.1"/>
    </source>
</evidence>
<dbReference type="PANTHER" id="PTHR31679">
    <property type="entry name" value="PEROXISOMAL MEMBRANE PROTEIN PEX30-RELATED"/>
    <property type="match status" value="1"/>
</dbReference>
<dbReference type="Proteomes" id="UP001165063">
    <property type="component" value="Unassembled WGS sequence"/>
</dbReference>